<keyword evidence="7" id="KW-0472">Membrane</keyword>
<evidence type="ECO:0000259" key="9">
    <source>
        <dbReference type="Pfam" id="PF13193"/>
    </source>
</evidence>
<dbReference type="Pfam" id="PF00501">
    <property type="entry name" value="AMP-binding"/>
    <property type="match status" value="1"/>
</dbReference>
<evidence type="ECO:0000256" key="2">
    <source>
        <dbReference type="ARBA" id="ARBA00012959"/>
    </source>
</evidence>
<keyword evidence="7" id="KW-0812">Transmembrane</keyword>
<dbReference type="GO" id="GO:0016207">
    <property type="term" value="F:4-coumarate-CoA ligase activity"/>
    <property type="evidence" value="ECO:0007669"/>
    <property type="project" value="UniProtKB-EC"/>
</dbReference>
<dbReference type="GO" id="GO:0006744">
    <property type="term" value="P:ubiquinone biosynthetic process"/>
    <property type="evidence" value="ECO:0007669"/>
    <property type="project" value="TreeGrafter"/>
</dbReference>
<dbReference type="AlphaFoldDB" id="A0AAV8RML8"/>
<dbReference type="GO" id="GO:0009698">
    <property type="term" value="P:phenylpropanoid metabolic process"/>
    <property type="evidence" value="ECO:0007669"/>
    <property type="project" value="UniProtKB-ARBA"/>
</dbReference>
<protein>
    <recommendedName>
        <fullName evidence="2">4-coumarate--CoA ligase</fullName>
        <ecNumber evidence="2">6.2.1.12</ecNumber>
    </recommendedName>
</protein>
<dbReference type="GO" id="GO:0106290">
    <property type="term" value="F:trans-cinnamate-CoA ligase activity"/>
    <property type="evidence" value="ECO:0007669"/>
    <property type="project" value="UniProtKB-ARBA"/>
</dbReference>
<dbReference type="PANTHER" id="PTHR24096">
    <property type="entry name" value="LONG-CHAIN-FATTY-ACID--COA LIGASE"/>
    <property type="match status" value="1"/>
</dbReference>
<keyword evidence="3" id="KW-0436">Ligase</keyword>
<evidence type="ECO:0000256" key="4">
    <source>
        <dbReference type="ARBA" id="ARBA00022741"/>
    </source>
</evidence>
<feature type="domain" description="AMP-dependent synthetase/ligase" evidence="8">
    <location>
        <begin position="49"/>
        <end position="408"/>
    </location>
</feature>
<accession>A0AAV8RML8</accession>
<dbReference type="InterPro" id="IPR020845">
    <property type="entry name" value="AMP-binding_CS"/>
</dbReference>
<dbReference type="InterPro" id="IPR045851">
    <property type="entry name" value="AMP-bd_C_sf"/>
</dbReference>
<dbReference type="Gene3D" id="3.30.300.30">
    <property type="match status" value="1"/>
</dbReference>
<dbReference type="PROSITE" id="PS00455">
    <property type="entry name" value="AMP_BINDING"/>
    <property type="match status" value="1"/>
</dbReference>
<dbReference type="GO" id="GO:0005524">
    <property type="term" value="F:ATP binding"/>
    <property type="evidence" value="ECO:0007669"/>
    <property type="project" value="UniProtKB-KW"/>
</dbReference>
<comment type="similarity">
    <text evidence="1">Belongs to the ATP-dependent AMP-binding enzyme family.</text>
</comment>
<evidence type="ECO:0000256" key="6">
    <source>
        <dbReference type="ARBA" id="ARBA00034252"/>
    </source>
</evidence>
<dbReference type="InterPro" id="IPR042099">
    <property type="entry name" value="ANL_N_sf"/>
</dbReference>
<dbReference type="CDD" id="cd05904">
    <property type="entry name" value="4CL"/>
    <property type="match status" value="1"/>
</dbReference>
<reference evidence="10 11" key="1">
    <citation type="submission" date="2022-12" db="EMBL/GenBank/DDBJ databases">
        <title>Chromosome-scale assembly of the Ensete ventricosum genome.</title>
        <authorList>
            <person name="Dussert Y."/>
            <person name="Stocks J."/>
            <person name="Wendawek A."/>
            <person name="Woldeyes F."/>
            <person name="Nichols R.A."/>
            <person name="Borrell J.S."/>
        </authorList>
    </citation>
    <scope>NUCLEOTIDE SEQUENCE [LARGE SCALE GENOMIC DNA]</scope>
    <source>
        <strain evidence="11">cv. Maze</strain>
        <tissue evidence="10">Seeds</tissue>
    </source>
</reference>
<keyword evidence="4" id="KW-0547">Nucleotide-binding</keyword>
<evidence type="ECO:0000256" key="5">
    <source>
        <dbReference type="ARBA" id="ARBA00022840"/>
    </source>
</evidence>
<dbReference type="Pfam" id="PF13193">
    <property type="entry name" value="AMP-binding_C"/>
    <property type="match status" value="1"/>
</dbReference>
<dbReference type="EMBL" id="JAQQAF010000001">
    <property type="protein sequence ID" value="KAJ8509802.1"/>
    <property type="molecule type" value="Genomic_DNA"/>
</dbReference>
<feature type="domain" description="AMP-binding enzyme C-terminal" evidence="9">
    <location>
        <begin position="460"/>
        <end position="534"/>
    </location>
</feature>
<dbReference type="PANTHER" id="PTHR24096:SF149">
    <property type="entry name" value="AMP-BINDING DOMAIN-CONTAINING PROTEIN-RELATED"/>
    <property type="match status" value="1"/>
</dbReference>
<keyword evidence="11" id="KW-1185">Reference proteome</keyword>
<dbReference type="InterPro" id="IPR025110">
    <property type="entry name" value="AMP-bd_C"/>
</dbReference>
<evidence type="ECO:0000256" key="7">
    <source>
        <dbReference type="SAM" id="Phobius"/>
    </source>
</evidence>
<dbReference type="FunFam" id="3.30.300.30:FF:000007">
    <property type="entry name" value="4-coumarate--CoA ligase 2"/>
    <property type="match status" value="1"/>
</dbReference>
<feature type="transmembrane region" description="Helical" evidence="7">
    <location>
        <begin position="98"/>
        <end position="120"/>
    </location>
</feature>
<keyword evidence="7" id="KW-1133">Transmembrane helix</keyword>
<dbReference type="EC" id="6.2.1.12" evidence="2"/>
<dbReference type="FunFam" id="3.40.50.12780:FF:000003">
    <property type="entry name" value="Long-chain-fatty-acid--CoA ligase FadD"/>
    <property type="match status" value="1"/>
</dbReference>
<evidence type="ECO:0000256" key="1">
    <source>
        <dbReference type="ARBA" id="ARBA00006432"/>
    </source>
</evidence>
<comment type="caution">
    <text evidence="10">The sequence shown here is derived from an EMBL/GenBank/DDBJ whole genome shotgun (WGS) entry which is preliminary data.</text>
</comment>
<evidence type="ECO:0000259" key="8">
    <source>
        <dbReference type="Pfam" id="PF00501"/>
    </source>
</evidence>
<organism evidence="10 11">
    <name type="scientific">Ensete ventricosum</name>
    <name type="common">Abyssinian banana</name>
    <name type="synonym">Musa ensete</name>
    <dbReference type="NCBI Taxonomy" id="4639"/>
    <lineage>
        <taxon>Eukaryota</taxon>
        <taxon>Viridiplantae</taxon>
        <taxon>Streptophyta</taxon>
        <taxon>Embryophyta</taxon>
        <taxon>Tracheophyta</taxon>
        <taxon>Spermatophyta</taxon>
        <taxon>Magnoliopsida</taxon>
        <taxon>Liliopsida</taxon>
        <taxon>Zingiberales</taxon>
        <taxon>Musaceae</taxon>
        <taxon>Ensete</taxon>
    </lineage>
</organism>
<name>A0AAV8RML8_ENSVE</name>
<proteinExistence type="inferred from homology"/>
<evidence type="ECO:0000256" key="3">
    <source>
        <dbReference type="ARBA" id="ARBA00022598"/>
    </source>
</evidence>
<evidence type="ECO:0000313" key="10">
    <source>
        <dbReference type="EMBL" id="KAJ8509802.1"/>
    </source>
</evidence>
<comment type="catalytic activity">
    <reaction evidence="6">
        <text>(E)-4-coumarate + ATP + CoA = (E)-4-coumaroyl-CoA + AMP + diphosphate</text>
        <dbReference type="Rhea" id="RHEA:19641"/>
        <dbReference type="ChEBI" id="CHEBI:12876"/>
        <dbReference type="ChEBI" id="CHEBI:30616"/>
        <dbReference type="ChEBI" id="CHEBI:33019"/>
        <dbReference type="ChEBI" id="CHEBI:57287"/>
        <dbReference type="ChEBI" id="CHEBI:85008"/>
        <dbReference type="ChEBI" id="CHEBI:456215"/>
        <dbReference type="EC" id="6.2.1.12"/>
    </reaction>
    <physiologicalReaction direction="left-to-right" evidence="6">
        <dbReference type="Rhea" id="RHEA:19642"/>
    </physiologicalReaction>
</comment>
<dbReference type="GO" id="GO:0005777">
    <property type="term" value="C:peroxisome"/>
    <property type="evidence" value="ECO:0007669"/>
    <property type="project" value="TreeGrafter"/>
</dbReference>
<sequence>MEDIPWQSPAAPGFFSPETGIYHSKHRPAALPQDPFMDLVSHVFSSPHQGVTALVDSRSGASIAHAELRCMVRSLASGLGRVGITSKDVVLVMLPNSILFPVVFLGVLSVGAVFSTMNPLSSPEEIKKQMSLCRFTLIFTAPDNVAKLGGLGVKIVTVPEELEFDARKFVLFNDLISSDPNDAPRPVIRQTDTAAILFSSGTTGASKGVVLTHRNLIATVELFVRFESSLYGTESWRNVYLTAIPMFHVYGLSLFSMGLLSLGSTVVVMRRFGVEEAVRAIVAFKVTHFPAVPPIMTALTRAKGATGCRLQSLVQVSCGAAPVAPKAVRDFLKAFPHVDFIQGYGLTESAAVGTRGFNTINCRRHSSVGLLAPNMQAKIIDLETGSCLPPGMSGELLLHGAAIMKGYLNDDNATSSTIIEDGWLKTGDIAYFDGDGYLYILDRLKETIKYKGFQIAPADLENLLIAHPDIVDVAVTGAKNEQAGEIPVAFVVRRSGSKLSSTDVIEFVAKQVTPYKKVREVVFVNSIPRSPAGKTLRRKLRDKLAVSRM</sequence>
<dbReference type="SUPFAM" id="SSF56801">
    <property type="entry name" value="Acetyl-CoA synthetase-like"/>
    <property type="match status" value="1"/>
</dbReference>
<dbReference type="Proteomes" id="UP001222027">
    <property type="component" value="Unassembled WGS sequence"/>
</dbReference>
<feature type="transmembrane region" description="Helical" evidence="7">
    <location>
        <begin position="247"/>
        <end position="269"/>
    </location>
</feature>
<dbReference type="Gene3D" id="3.40.50.12780">
    <property type="entry name" value="N-terminal domain of ligase-like"/>
    <property type="match status" value="1"/>
</dbReference>
<keyword evidence="5" id="KW-0067">ATP-binding</keyword>
<gene>
    <name evidence="10" type="ORF">OPV22_000236</name>
</gene>
<dbReference type="InterPro" id="IPR000873">
    <property type="entry name" value="AMP-dep_synth/lig_dom"/>
</dbReference>
<evidence type="ECO:0000313" key="11">
    <source>
        <dbReference type="Proteomes" id="UP001222027"/>
    </source>
</evidence>